<evidence type="ECO:0000313" key="2">
    <source>
        <dbReference type="Proteomes" id="UP000299102"/>
    </source>
</evidence>
<gene>
    <name evidence="1" type="ORF">EVAR_76316_1</name>
</gene>
<reference evidence="1 2" key="1">
    <citation type="journal article" date="2019" name="Commun. Biol.">
        <title>The bagworm genome reveals a unique fibroin gene that provides high tensile strength.</title>
        <authorList>
            <person name="Kono N."/>
            <person name="Nakamura H."/>
            <person name="Ohtoshi R."/>
            <person name="Tomita M."/>
            <person name="Numata K."/>
            <person name="Arakawa K."/>
        </authorList>
    </citation>
    <scope>NUCLEOTIDE SEQUENCE [LARGE SCALE GENOMIC DNA]</scope>
</reference>
<proteinExistence type="predicted"/>
<dbReference type="Proteomes" id="UP000299102">
    <property type="component" value="Unassembled WGS sequence"/>
</dbReference>
<accession>A0A4C1T7F3</accession>
<keyword evidence="2" id="KW-1185">Reference proteome</keyword>
<dbReference type="EMBL" id="BGZK01000041">
    <property type="protein sequence ID" value="GBP10449.1"/>
    <property type="molecule type" value="Genomic_DNA"/>
</dbReference>
<evidence type="ECO:0000313" key="1">
    <source>
        <dbReference type="EMBL" id="GBP10449.1"/>
    </source>
</evidence>
<sequence length="71" mass="7922">MNAAEKRVEEHNCLRSIPFAANSEEQSFVEGKPGLTLLVESGSEQDRFRLCRGPCTQSIGLWVPFVKPNDT</sequence>
<protein>
    <submittedName>
        <fullName evidence="1">Uncharacterized protein</fullName>
    </submittedName>
</protein>
<organism evidence="1 2">
    <name type="scientific">Eumeta variegata</name>
    <name type="common">Bagworm moth</name>
    <name type="synonym">Eumeta japonica</name>
    <dbReference type="NCBI Taxonomy" id="151549"/>
    <lineage>
        <taxon>Eukaryota</taxon>
        <taxon>Metazoa</taxon>
        <taxon>Ecdysozoa</taxon>
        <taxon>Arthropoda</taxon>
        <taxon>Hexapoda</taxon>
        <taxon>Insecta</taxon>
        <taxon>Pterygota</taxon>
        <taxon>Neoptera</taxon>
        <taxon>Endopterygota</taxon>
        <taxon>Lepidoptera</taxon>
        <taxon>Glossata</taxon>
        <taxon>Ditrysia</taxon>
        <taxon>Tineoidea</taxon>
        <taxon>Psychidae</taxon>
        <taxon>Oiketicinae</taxon>
        <taxon>Eumeta</taxon>
    </lineage>
</organism>
<comment type="caution">
    <text evidence="1">The sequence shown here is derived from an EMBL/GenBank/DDBJ whole genome shotgun (WGS) entry which is preliminary data.</text>
</comment>
<name>A0A4C1T7F3_EUMVA</name>
<dbReference type="AlphaFoldDB" id="A0A4C1T7F3"/>